<evidence type="ECO:0008006" key="8">
    <source>
        <dbReference type="Google" id="ProtNLM"/>
    </source>
</evidence>
<keyword evidence="3" id="KW-0808">Transferase</keyword>
<gene>
    <name evidence="5" type="ORF">g.37556</name>
    <name evidence="6" type="ORF">g.37561</name>
    <name evidence="7" type="ORF">g.37564</name>
</gene>
<dbReference type="GO" id="GO:0070475">
    <property type="term" value="P:rRNA base methylation"/>
    <property type="evidence" value="ECO:0007669"/>
    <property type="project" value="TreeGrafter"/>
</dbReference>
<name>A0A1B6KWX1_9HEMI</name>
<sequence>MRYSSVRLFSCLQRLLYRREYSTQLYNDVKPVPHCPVMASETICYLKPSDGDLFIDMTFGAGGHTKHLLEFCPSLKIIALDRDPVAFGYAQKLAEQYPNQITPLLGKFSELPELLSQLSIGQNSVDGILFDFGCSSMQFDVANRGFSLSKDGPLDMRMDGDRFPNSPTASDVLAVSDEEDLIKIFKVYGEEKLAKKIARAIVEARYTFKTFRSTRELADFISGVCDKEYRLDKMQRNAHIATKVFQALRIFVNNELNEINYAMIVAQKFLKVGGRLVTICFHSLEDTIVKRHIAGHTVNNTVSKIPQKYINYSKSHNLEAVEEVMSSPWSMMNRNVITPTEDEISVNPRSRSAKLRAAVKLR</sequence>
<dbReference type="SUPFAM" id="SSF81799">
    <property type="entry name" value="Putative methyltransferase TM0872, insert domain"/>
    <property type="match status" value="1"/>
</dbReference>
<evidence type="ECO:0000256" key="2">
    <source>
        <dbReference type="ARBA" id="ARBA00022603"/>
    </source>
</evidence>
<dbReference type="InterPro" id="IPR002903">
    <property type="entry name" value="RsmH"/>
</dbReference>
<keyword evidence="4" id="KW-0949">S-adenosyl-L-methionine</keyword>
<evidence type="ECO:0000256" key="4">
    <source>
        <dbReference type="ARBA" id="ARBA00022691"/>
    </source>
</evidence>
<proteinExistence type="inferred from homology"/>
<dbReference type="Gene3D" id="1.10.150.170">
    <property type="entry name" value="Putative methyltransferase TM0872, insert domain"/>
    <property type="match status" value="1"/>
</dbReference>
<dbReference type="Gene3D" id="3.40.50.150">
    <property type="entry name" value="Vaccinia Virus protein VP39"/>
    <property type="match status" value="1"/>
</dbReference>
<dbReference type="EMBL" id="GEBQ01024024">
    <property type="protein sequence ID" value="JAT15953.1"/>
    <property type="molecule type" value="Transcribed_RNA"/>
</dbReference>
<dbReference type="GO" id="GO:0071424">
    <property type="term" value="F:rRNA (cytosine-N4-)-methyltransferase activity"/>
    <property type="evidence" value="ECO:0007669"/>
    <property type="project" value="TreeGrafter"/>
</dbReference>
<dbReference type="InterPro" id="IPR029063">
    <property type="entry name" value="SAM-dependent_MTases_sf"/>
</dbReference>
<dbReference type="PIRSF" id="PIRSF004486">
    <property type="entry name" value="MraW"/>
    <property type="match status" value="1"/>
</dbReference>
<reference evidence="5" key="1">
    <citation type="submission" date="2015-11" db="EMBL/GenBank/DDBJ databases">
        <title>De novo transcriptome assembly of four potential Pierce s Disease insect vectors from Arizona vineyards.</title>
        <authorList>
            <person name="Tassone E.E."/>
        </authorList>
    </citation>
    <scope>NUCLEOTIDE SEQUENCE</scope>
</reference>
<protein>
    <recommendedName>
        <fullName evidence="8">Methyltransferase-like protein 15 homolog</fullName>
    </recommendedName>
</protein>
<evidence type="ECO:0000313" key="6">
    <source>
        <dbReference type="EMBL" id="JAT32711.1"/>
    </source>
</evidence>
<dbReference type="SUPFAM" id="SSF53335">
    <property type="entry name" value="S-adenosyl-L-methionine-dependent methyltransferases"/>
    <property type="match status" value="1"/>
</dbReference>
<organism evidence="5">
    <name type="scientific">Graphocephala atropunctata</name>
    <dbReference type="NCBI Taxonomy" id="36148"/>
    <lineage>
        <taxon>Eukaryota</taxon>
        <taxon>Metazoa</taxon>
        <taxon>Ecdysozoa</taxon>
        <taxon>Arthropoda</taxon>
        <taxon>Hexapoda</taxon>
        <taxon>Insecta</taxon>
        <taxon>Pterygota</taxon>
        <taxon>Neoptera</taxon>
        <taxon>Paraneoptera</taxon>
        <taxon>Hemiptera</taxon>
        <taxon>Auchenorrhyncha</taxon>
        <taxon>Membracoidea</taxon>
        <taxon>Cicadellidae</taxon>
        <taxon>Cicadellinae</taxon>
        <taxon>Cicadellini</taxon>
        <taxon>Graphocephala</taxon>
    </lineage>
</organism>
<dbReference type="AlphaFoldDB" id="A0A1B6KWX1"/>
<keyword evidence="2" id="KW-0489">Methyltransferase</keyword>
<evidence type="ECO:0000256" key="1">
    <source>
        <dbReference type="ARBA" id="ARBA00010396"/>
    </source>
</evidence>
<dbReference type="Pfam" id="PF01795">
    <property type="entry name" value="Methyltransf_5"/>
    <property type="match status" value="1"/>
</dbReference>
<dbReference type="EMBL" id="GEBQ01007266">
    <property type="protein sequence ID" value="JAT32711.1"/>
    <property type="molecule type" value="Transcribed_RNA"/>
</dbReference>
<evidence type="ECO:0000313" key="5">
    <source>
        <dbReference type="EMBL" id="JAT15953.1"/>
    </source>
</evidence>
<dbReference type="CDD" id="cd02440">
    <property type="entry name" value="AdoMet_MTases"/>
    <property type="match status" value="1"/>
</dbReference>
<dbReference type="EMBL" id="GEBQ01007235">
    <property type="protein sequence ID" value="JAT32742.1"/>
    <property type="molecule type" value="Transcribed_RNA"/>
</dbReference>
<dbReference type="HAMAP" id="MF_01007">
    <property type="entry name" value="16SrRNA_methyltr_H"/>
    <property type="match status" value="1"/>
</dbReference>
<dbReference type="PANTHER" id="PTHR11265:SF0">
    <property type="entry name" value="12S RRNA N4-METHYLCYTIDINE METHYLTRANSFERASE"/>
    <property type="match status" value="1"/>
</dbReference>
<comment type="similarity">
    <text evidence="1">Belongs to the methyltransferase superfamily. RsmH family.</text>
</comment>
<accession>A0A1B6KWX1</accession>
<dbReference type="PANTHER" id="PTHR11265">
    <property type="entry name" value="S-ADENOSYL-METHYLTRANSFERASE MRAW"/>
    <property type="match status" value="1"/>
</dbReference>
<dbReference type="InterPro" id="IPR023397">
    <property type="entry name" value="SAM-dep_MeTrfase_MraW_recog"/>
</dbReference>
<evidence type="ECO:0000313" key="7">
    <source>
        <dbReference type="EMBL" id="JAT32742.1"/>
    </source>
</evidence>
<dbReference type="NCBIfam" id="TIGR00006">
    <property type="entry name" value="16S rRNA (cytosine(1402)-N(4))-methyltransferase RsmH"/>
    <property type="match status" value="1"/>
</dbReference>
<evidence type="ECO:0000256" key="3">
    <source>
        <dbReference type="ARBA" id="ARBA00022679"/>
    </source>
</evidence>